<evidence type="ECO:0000256" key="1">
    <source>
        <dbReference type="SAM" id="Coils"/>
    </source>
</evidence>
<proteinExistence type="predicted"/>
<comment type="caution">
    <text evidence="2">The sequence shown here is derived from an EMBL/GenBank/DDBJ whole genome shotgun (WGS) entry which is preliminary data.</text>
</comment>
<feature type="coiled-coil region" evidence="1">
    <location>
        <begin position="40"/>
        <end position="74"/>
    </location>
</feature>
<protein>
    <submittedName>
        <fullName evidence="2">Uncharacterized protein</fullName>
    </submittedName>
</protein>
<name>A0A5J4PCE3_9ZZZZ</name>
<evidence type="ECO:0000313" key="2">
    <source>
        <dbReference type="EMBL" id="KAA6307086.1"/>
    </source>
</evidence>
<organism evidence="2">
    <name type="scientific">termite gut metagenome</name>
    <dbReference type="NCBI Taxonomy" id="433724"/>
    <lineage>
        <taxon>unclassified sequences</taxon>
        <taxon>metagenomes</taxon>
        <taxon>organismal metagenomes</taxon>
    </lineage>
</organism>
<reference evidence="2" key="1">
    <citation type="submission" date="2019-03" db="EMBL/GenBank/DDBJ databases">
        <title>Single cell metagenomics reveals metabolic interactions within the superorganism composed of flagellate Streblomastix strix and complex community of Bacteroidetes bacteria on its surface.</title>
        <authorList>
            <person name="Treitli S.C."/>
            <person name="Kolisko M."/>
            <person name="Husnik F."/>
            <person name="Keeling P."/>
            <person name="Hampl V."/>
        </authorList>
    </citation>
    <scope>NUCLEOTIDE SEQUENCE</scope>
    <source>
        <strain evidence="2">STM</strain>
    </source>
</reference>
<accession>A0A5J4PCE3</accession>
<dbReference type="AlphaFoldDB" id="A0A5J4PCE3"/>
<keyword evidence="1" id="KW-0175">Coiled coil</keyword>
<gene>
    <name evidence="2" type="ORF">EZS27_041248</name>
</gene>
<sequence length="104" mass="12034">MLSEEYDMSRNAINQLVSRHRSKPSPTFEANPILVAINRRKTTEEAIEKLLQENQELRHRLEQAQLKIESDEIMGGIWQEPYGIDLLKTSATKQSPDLKNDTQK</sequence>
<dbReference type="EMBL" id="SNRY01009422">
    <property type="protein sequence ID" value="KAA6307086.1"/>
    <property type="molecule type" value="Genomic_DNA"/>
</dbReference>